<protein>
    <recommendedName>
        <fullName evidence="2">histidine kinase</fullName>
        <ecNumber evidence="2">2.7.13.3</ecNumber>
    </recommendedName>
</protein>
<dbReference type="InterPro" id="IPR036097">
    <property type="entry name" value="HisK_dim/P_sf"/>
</dbReference>
<dbReference type="InterPro" id="IPR011006">
    <property type="entry name" value="CheY-like_superfamily"/>
</dbReference>
<evidence type="ECO:0000256" key="4">
    <source>
        <dbReference type="ARBA" id="ARBA00023012"/>
    </source>
</evidence>
<dbReference type="Proteomes" id="UP000014975">
    <property type="component" value="Unassembled WGS sequence"/>
</dbReference>
<evidence type="ECO:0000256" key="5">
    <source>
        <dbReference type="PROSITE-ProRule" id="PRU00169"/>
    </source>
</evidence>
<gene>
    <name evidence="11" type="ORF">dsat_0829</name>
</gene>
<dbReference type="Pfam" id="PF02518">
    <property type="entry name" value="HATPase_c"/>
    <property type="match status" value="1"/>
</dbReference>
<dbReference type="Pfam" id="PF00989">
    <property type="entry name" value="PAS"/>
    <property type="match status" value="1"/>
</dbReference>
<feature type="domain" description="PAS" evidence="9">
    <location>
        <begin position="293"/>
        <end position="336"/>
    </location>
</feature>
<evidence type="ECO:0000256" key="2">
    <source>
        <dbReference type="ARBA" id="ARBA00012438"/>
    </source>
</evidence>
<dbReference type="SMART" id="SM00448">
    <property type="entry name" value="REC"/>
    <property type="match status" value="1"/>
</dbReference>
<dbReference type="Pfam" id="PF00072">
    <property type="entry name" value="Response_reg"/>
    <property type="match status" value="1"/>
</dbReference>
<dbReference type="SUPFAM" id="SSF55785">
    <property type="entry name" value="PYP-like sensor domain (PAS domain)"/>
    <property type="match status" value="4"/>
</dbReference>
<dbReference type="InterPro" id="IPR013767">
    <property type="entry name" value="PAS_fold"/>
</dbReference>
<keyword evidence="3 5" id="KW-0597">Phosphoprotein</keyword>
<feature type="domain" description="PAS" evidence="9">
    <location>
        <begin position="425"/>
        <end position="491"/>
    </location>
</feature>
<evidence type="ECO:0000259" key="8">
    <source>
        <dbReference type="PROSITE" id="PS50110"/>
    </source>
</evidence>
<dbReference type="Pfam" id="PF00512">
    <property type="entry name" value="HisKA"/>
    <property type="match status" value="1"/>
</dbReference>
<dbReference type="PROSITE" id="PS50112">
    <property type="entry name" value="PAS"/>
    <property type="match status" value="2"/>
</dbReference>
<dbReference type="InterPro" id="IPR003594">
    <property type="entry name" value="HATPase_dom"/>
</dbReference>
<dbReference type="OrthoDB" id="9758705at2"/>
<dbReference type="EMBL" id="ATHI01000028">
    <property type="protein sequence ID" value="EPR31505.1"/>
    <property type="molecule type" value="Genomic_DNA"/>
</dbReference>
<sequence>MHDKDSEARLRDQLLDASREIARLEAEIERIKRDQRAHSPAKGFRGHPEAMEAGFFRIDRQGRFEEVNRAWLRLHGYDSPEEVIGRHFSITQRERDAKAAETVVDDILAGSTMPSGLFARRLKDGSEGWHFFSAWPVIENNVVVAIEGLLIDATAHHLAQEEAERRRAILSAAERFGNMGSWDWDLAMGMVFVSPFWMRLLGLSKAFLRIQDVKDILHPDDLAKITDLVRTRNGNTDNFDVEHRILIAPSGETRWLLARGKVIRDADGAPIRVIGVSQDVTERRRAEEKLRQSEAMYRLIAENSDDVIWTLDPDWCFTYVSPSIVKLRGIPPEQAVREHIPDTMTLESWRRVLSISAARQETSERGGTPEVSRLEIEQYRADGSTVWVECVVRPMHDPGGEMVGFVGVSRDISERRRAEAALRASEERYRALFENMDSGFALHEMIFDDAGRPCDYRFIEINPAFERLTGLSRETLLGRTVLEIMPATEPEWIQTYGRVVTTGEPVVYESFNRTLDRHFEVTAYRPESGKFAVIFSDVSERKRHEADLKSAKAAAEAANKAKSEFLANMSHEIRTPLHGVLGMLQLLADSGLDDEQSGYASVALQSGRHLLSVLNDILDLTRLHADKLRLRQEPFRFSEILDVVTSSFMVAAQERGVGLTWSLSQDIPPVLLGDSARLRQVLFNLVGNAFKFTERGTIRIEVDCLDAPGRNDIRVFVSVSDSGIGIPEDKLDEIFEAFTQVDGSLTRKHHGSGLGLPIVKRLVELMDGAISIESAAGHGTTVTFSVLLGRTQADSKQVSTVPSRAGKLRGLRLLVAEDERINQAVIRRLLEKLGHSVVCVDTGAHVLPALEREPFDAILMDIQMPEVNGIEATRLVRGATHLGARASVPVIALTAHALHGDKERFIEAGMTGYLAKPFEAEDLDSVLRDVLGE</sequence>
<dbReference type="CDD" id="cd00082">
    <property type="entry name" value="HisKA"/>
    <property type="match status" value="1"/>
</dbReference>
<dbReference type="Pfam" id="PF08447">
    <property type="entry name" value="PAS_3"/>
    <property type="match status" value="1"/>
</dbReference>
<dbReference type="GO" id="GO:0006355">
    <property type="term" value="P:regulation of DNA-templated transcription"/>
    <property type="evidence" value="ECO:0007669"/>
    <property type="project" value="InterPro"/>
</dbReference>
<evidence type="ECO:0000256" key="6">
    <source>
        <dbReference type="SAM" id="Coils"/>
    </source>
</evidence>
<dbReference type="InterPro" id="IPR013655">
    <property type="entry name" value="PAS_fold_3"/>
</dbReference>
<dbReference type="SUPFAM" id="SSF47384">
    <property type="entry name" value="Homodimeric domain of signal transducing histidine kinase"/>
    <property type="match status" value="1"/>
</dbReference>
<feature type="domain" description="Response regulatory" evidence="8">
    <location>
        <begin position="812"/>
        <end position="931"/>
    </location>
</feature>
<keyword evidence="11" id="KW-0418">Kinase</keyword>
<reference evidence="11 12" key="1">
    <citation type="journal article" date="2013" name="Genome Announc.">
        <title>Draft genome sequences for three mercury-methylating, sulfate-reducing bacteria.</title>
        <authorList>
            <person name="Brown S.D."/>
            <person name="Hurt R.A.Jr."/>
            <person name="Gilmour C.C."/>
            <person name="Elias D.A."/>
        </authorList>
    </citation>
    <scope>NUCLEOTIDE SEQUENCE [LARGE SCALE GENOMIC DNA]</scope>
    <source>
        <strain evidence="11 12">DSM 16529</strain>
    </source>
</reference>
<evidence type="ECO:0000313" key="12">
    <source>
        <dbReference type="Proteomes" id="UP000014975"/>
    </source>
</evidence>
<keyword evidence="4" id="KW-0902">Two-component regulatory system</keyword>
<feature type="domain" description="PAC" evidence="10">
    <location>
        <begin position="372"/>
        <end position="424"/>
    </location>
</feature>
<dbReference type="InterPro" id="IPR004358">
    <property type="entry name" value="Sig_transdc_His_kin-like_C"/>
</dbReference>
<dbReference type="SMART" id="SM00387">
    <property type="entry name" value="HATPase_c"/>
    <property type="match status" value="1"/>
</dbReference>
<dbReference type="SMART" id="SM00388">
    <property type="entry name" value="HisKA"/>
    <property type="match status" value="1"/>
</dbReference>
<dbReference type="PANTHER" id="PTHR45339">
    <property type="entry name" value="HYBRID SIGNAL TRANSDUCTION HISTIDINE KINASE J"/>
    <property type="match status" value="1"/>
</dbReference>
<evidence type="ECO:0000256" key="1">
    <source>
        <dbReference type="ARBA" id="ARBA00000085"/>
    </source>
</evidence>
<dbReference type="SMART" id="SM00086">
    <property type="entry name" value="PAC"/>
    <property type="match status" value="3"/>
</dbReference>
<dbReference type="InterPro" id="IPR001789">
    <property type="entry name" value="Sig_transdc_resp-reg_receiver"/>
</dbReference>
<dbReference type="Gene3D" id="3.30.565.10">
    <property type="entry name" value="Histidine kinase-like ATPase, C-terminal domain"/>
    <property type="match status" value="1"/>
</dbReference>
<dbReference type="PROSITE" id="PS50109">
    <property type="entry name" value="HIS_KIN"/>
    <property type="match status" value="1"/>
</dbReference>
<dbReference type="InterPro" id="IPR000014">
    <property type="entry name" value="PAS"/>
</dbReference>
<dbReference type="Gene3D" id="1.10.287.130">
    <property type="match status" value="1"/>
</dbReference>
<dbReference type="InterPro" id="IPR035965">
    <property type="entry name" value="PAS-like_dom_sf"/>
</dbReference>
<dbReference type="PROSITE" id="PS50113">
    <property type="entry name" value="PAC"/>
    <property type="match status" value="2"/>
</dbReference>
<dbReference type="Gene3D" id="2.10.70.100">
    <property type="match status" value="1"/>
</dbReference>
<keyword evidence="12" id="KW-1185">Reference proteome</keyword>
<evidence type="ECO:0000259" key="10">
    <source>
        <dbReference type="PROSITE" id="PS50113"/>
    </source>
</evidence>
<comment type="catalytic activity">
    <reaction evidence="1">
        <text>ATP + protein L-histidine = ADP + protein N-phospho-L-histidine.</text>
        <dbReference type="EC" id="2.7.13.3"/>
    </reaction>
</comment>
<dbReference type="CDD" id="cd16922">
    <property type="entry name" value="HATPase_EvgS-ArcB-TorS-like"/>
    <property type="match status" value="1"/>
</dbReference>
<name>S7T4T3_9BACT</name>
<proteinExistence type="predicted"/>
<dbReference type="STRING" id="1121439.dsat_0829"/>
<organism evidence="11 12">
    <name type="scientific">Alkalidesulfovibrio alkalitolerans DSM 16529</name>
    <dbReference type="NCBI Taxonomy" id="1121439"/>
    <lineage>
        <taxon>Bacteria</taxon>
        <taxon>Pseudomonadati</taxon>
        <taxon>Thermodesulfobacteriota</taxon>
        <taxon>Desulfovibrionia</taxon>
        <taxon>Desulfovibrionales</taxon>
        <taxon>Desulfovibrionaceae</taxon>
        <taxon>Alkalidesulfovibrio</taxon>
    </lineage>
</organism>
<dbReference type="Gene3D" id="3.40.50.2300">
    <property type="match status" value="1"/>
</dbReference>
<dbReference type="eggNOG" id="COG2205">
    <property type="taxonomic scope" value="Bacteria"/>
</dbReference>
<evidence type="ECO:0000259" key="9">
    <source>
        <dbReference type="PROSITE" id="PS50112"/>
    </source>
</evidence>
<evidence type="ECO:0000259" key="7">
    <source>
        <dbReference type="PROSITE" id="PS50109"/>
    </source>
</evidence>
<dbReference type="PATRIC" id="fig|1121439.3.peg.2198"/>
<dbReference type="PRINTS" id="PR00344">
    <property type="entry name" value="BCTRLSENSOR"/>
</dbReference>
<dbReference type="InterPro" id="IPR005467">
    <property type="entry name" value="His_kinase_dom"/>
</dbReference>
<evidence type="ECO:0000256" key="3">
    <source>
        <dbReference type="ARBA" id="ARBA00022553"/>
    </source>
</evidence>
<feature type="modified residue" description="4-aspartylphosphate" evidence="5">
    <location>
        <position position="861"/>
    </location>
</feature>
<dbReference type="PANTHER" id="PTHR45339:SF1">
    <property type="entry name" value="HYBRID SIGNAL TRANSDUCTION HISTIDINE KINASE J"/>
    <property type="match status" value="1"/>
</dbReference>
<dbReference type="eggNOG" id="COG5002">
    <property type="taxonomic scope" value="Bacteria"/>
</dbReference>
<dbReference type="RefSeq" id="WP_020887526.1">
    <property type="nucleotide sequence ID" value="NZ_ATHI01000028.1"/>
</dbReference>
<dbReference type="AlphaFoldDB" id="S7T4T3"/>
<dbReference type="SUPFAM" id="SSF52172">
    <property type="entry name" value="CheY-like"/>
    <property type="match status" value="1"/>
</dbReference>
<dbReference type="Gene3D" id="3.30.450.20">
    <property type="entry name" value="PAS domain"/>
    <property type="match status" value="4"/>
</dbReference>
<keyword evidence="6" id="KW-0175">Coiled coil</keyword>
<dbReference type="EC" id="2.7.13.3" evidence="2"/>
<keyword evidence="11" id="KW-0808">Transferase</keyword>
<dbReference type="InterPro" id="IPR036890">
    <property type="entry name" value="HATPase_C_sf"/>
</dbReference>
<dbReference type="InterPro" id="IPR000700">
    <property type="entry name" value="PAS-assoc_C"/>
</dbReference>
<dbReference type="NCBIfam" id="TIGR00229">
    <property type="entry name" value="sensory_box"/>
    <property type="match status" value="4"/>
</dbReference>
<dbReference type="InterPro" id="IPR003661">
    <property type="entry name" value="HisK_dim/P_dom"/>
</dbReference>
<dbReference type="SUPFAM" id="SSF55874">
    <property type="entry name" value="ATPase domain of HSP90 chaperone/DNA topoisomerase II/histidine kinase"/>
    <property type="match status" value="1"/>
</dbReference>
<dbReference type="CDD" id="cd00130">
    <property type="entry name" value="PAS"/>
    <property type="match status" value="4"/>
</dbReference>
<dbReference type="PROSITE" id="PS50110">
    <property type="entry name" value="RESPONSE_REGULATORY"/>
    <property type="match status" value="1"/>
</dbReference>
<feature type="coiled-coil region" evidence="6">
    <location>
        <begin position="7"/>
        <end position="34"/>
    </location>
</feature>
<dbReference type="GO" id="GO:0000155">
    <property type="term" value="F:phosphorelay sensor kinase activity"/>
    <property type="evidence" value="ECO:0007669"/>
    <property type="project" value="InterPro"/>
</dbReference>
<dbReference type="InterPro" id="IPR001610">
    <property type="entry name" value="PAC"/>
</dbReference>
<evidence type="ECO:0000313" key="11">
    <source>
        <dbReference type="EMBL" id="EPR31505.1"/>
    </source>
</evidence>
<comment type="caution">
    <text evidence="11">The sequence shown here is derived from an EMBL/GenBank/DDBJ whole genome shotgun (WGS) entry which is preliminary data.</text>
</comment>
<feature type="domain" description="Histidine kinase" evidence="7">
    <location>
        <begin position="568"/>
        <end position="790"/>
    </location>
</feature>
<dbReference type="SMART" id="SM00091">
    <property type="entry name" value="PAS"/>
    <property type="match status" value="4"/>
</dbReference>
<dbReference type="CDD" id="cd17546">
    <property type="entry name" value="REC_hyHK_CKI1_RcsC-like"/>
    <property type="match status" value="1"/>
</dbReference>
<accession>S7T4T3</accession>
<dbReference type="FunFam" id="3.30.565.10:FF:000010">
    <property type="entry name" value="Sensor histidine kinase RcsC"/>
    <property type="match status" value="1"/>
</dbReference>
<dbReference type="Pfam" id="PF13188">
    <property type="entry name" value="PAS_8"/>
    <property type="match status" value="2"/>
</dbReference>
<feature type="domain" description="PAC" evidence="10">
    <location>
        <begin position="239"/>
        <end position="292"/>
    </location>
</feature>